<dbReference type="InterPro" id="IPR050248">
    <property type="entry name" value="Polysacc_deacetylase_ArnD"/>
</dbReference>
<proteinExistence type="predicted"/>
<feature type="transmembrane region" description="Helical" evidence="1">
    <location>
        <begin position="25"/>
        <end position="47"/>
    </location>
</feature>
<name>A0A1X7KCA4_9BACL</name>
<dbReference type="Gene3D" id="3.20.20.370">
    <property type="entry name" value="Glycoside hydrolase/deacetylase"/>
    <property type="match status" value="1"/>
</dbReference>
<feature type="domain" description="NodB homology" evidence="2">
    <location>
        <begin position="89"/>
        <end position="272"/>
    </location>
</feature>
<keyword evidence="1" id="KW-0812">Transmembrane</keyword>
<dbReference type="GO" id="GO:0005975">
    <property type="term" value="P:carbohydrate metabolic process"/>
    <property type="evidence" value="ECO:0007669"/>
    <property type="project" value="InterPro"/>
</dbReference>
<protein>
    <submittedName>
        <fullName evidence="3">Peptidoglycan/xylan/chitin deacetylase, PgdA/CDA1 family</fullName>
    </submittedName>
</protein>
<dbReference type="PROSITE" id="PS51677">
    <property type="entry name" value="NODB"/>
    <property type="match status" value="1"/>
</dbReference>
<evidence type="ECO:0000259" key="2">
    <source>
        <dbReference type="PROSITE" id="PS51677"/>
    </source>
</evidence>
<organism evidence="3 4">
    <name type="scientific">Paenibacillus aquistagni</name>
    <dbReference type="NCBI Taxonomy" id="1852522"/>
    <lineage>
        <taxon>Bacteria</taxon>
        <taxon>Bacillati</taxon>
        <taxon>Bacillota</taxon>
        <taxon>Bacilli</taxon>
        <taxon>Bacillales</taxon>
        <taxon>Paenibacillaceae</taxon>
        <taxon>Paenibacillus</taxon>
    </lineage>
</organism>
<dbReference type="CDD" id="cd10944">
    <property type="entry name" value="CE4_SmPgdA_like"/>
    <property type="match status" value="1"/>
</dbReference>
<evidence type="ECO:0000313" key="4">
    <source>
        <dbReference type="Proteomes" id="UP000193834"/>
    </source>
</evidence>
<accession>A0A1X7KCA4</accession>
<dbReference type="InterPro" id="IPR002509">
    <property type="entry name" value="NODB_dom"/>
</dbReference>
<keyword evidence="1" id="KW-0472">Membrane</keyword>
<keyword evidence="4" id="KW-1185">Reference proteome</keyword>
<sequence length="290" mass="32941">MSELDGHNVVSRSSRHRKKRRMGRIFMLLVMLIIVGVGVYAGVKMLLSGDSLASASTIREDFVVTEVAAMGSAAKDKTAPTLYNGMKRKVVYLTFDDGPNAHTSELLDIMKNNDIKGTFFMLGENAKNNPDMVKRMYEEGHYPGLHSMTHDYSKLYKSGGSKNFIEEFQEAQSIVNDITGYKPTLIRAPYGSAPQIGEEFRGDIANAGFKMWDWTIDSYDWKYPGNPSAILSQVQSQLTEDTEVVLMHDREQTAQILQQVIDYIRSQGYEFEAYHPDQHFICNFRHDERL</sequence>
<dbReference type="Proteomes" id="UP000193834">
    <property type="component" value="Unassembled WGS sequence"/>
</dbReference>
<dbReference type="SUPFAM" id="SSF88713">
    <property type="entry name" value="Glycoside hydrolase/deacetylase"/>
    <property type="match status" value="1"/>
</dbReference>
<dbReference type="RefSeq" id="WP_338113892.1">
    <property type="nucleotide sequence ID" value="NZ_JABBNM010000007.1"/>
</dbReference>
<dbReference type="InterPro" id="IPR011330">
    <property type="entry name" value="Glyco_hydro/deAcase_b/a-brl"/>
</dbReference>
<gene>
    <name evidence="3" type="ORF">SAMN06295960_2333</name>
</gene>
<dbReference type="Pfam" id="PF01522">
    <property type="entry name" value="Polysacc_deac_1"/>
    <property type="match status" value="1"/>
</dbReference>
<evidence type="ECO:0000313" key="3">
    <source>
        <dbReference type="EMBL" id="SMG38774.1"/>
    </source>
</evidence>
<keyword evidence="1" id="KW-1133">Transmembrane helix</keyword>
<evidence type="ECO:0000256" key="1">
    <source>
        <dbReference type="SAM" id="Phobius"/>
    </source>
</evidence>
<dbReference type="GO" id="GO:0016810">
    <property type="term" value="F:hydrolase activity, acting on carbon-nitrogen (but not peptide) bonds"/>
    <property type="evidence" value="ECO:0007669"/>
    <property type="project" value="InterPro"/>
</dbReference>
<dbReference type="AlphaFoldDB" id="A0A1X7KCA4"/>
<dbReference type="PANTHER" id="PTHR10587:SF125">
    <property type="entry name" value="POLYSACCHARIDE DEACETYLASE YHEN-RELATED"/>
    <property type="match status" value="1"/>
</dbReference>
<dbReference type="PANTHER" id="PTHR10587">
    <property type="entry name" value="GLYCOSYL TRANSFERASE-RELATED"/>
    <property type="match status" value="1"/>
</dbReference>
<reference evidence="3 4" key="1">
    <citation type="submission" date="2017-04" db="EMBL/GenBank/DDBJ databases">
        <authorList>
            <person name="Afonso C.L."/>
            <person name="Miller P.J."/>
            <person name="Scott M.A."/>
            <person name="Spackman E."/>
            <person name="Goraichik I."/>
            <person name="Dimitrov K.M."/>
            <person name="Suarez D.L."/>
            <person name="Swayne D.E."/>
        </authorList>
    </citation>
    <scope>NUCLEOTIDE SEQUENCE [LARGE SCALE GENOMIC DNA]</scope>
    <source>
        <strain evidence="3 4">11</strain>
    </source>
</reference>
<dbReference type="STRING" id="1852522.SAMN06295960_2333"/>
<dbReference type="EMBL" id="FXAZ01000002">
    <property type="protein sequence ID" value="SMG38774.1"/>
    <property type="molecule type" value="Genomic_DNA"/>
</dbReference>